<evidence type="ECO:0000256" key="1">
    <source>
        <dbReference type="ARBA" id="ARBA00004496"/>
    </source>
</evidence>
<comment type="caution">
    <text evidence="8">The sequence shown here is derived from an EMBL/GenBank/DDBJ whole genome shotgun (WGS) entry which is preliminary data.</text>
</comment>
<evidence type="ECO:0000313" key="9">
    <source>
        <dbReference type="Proteomes" id="UP001178354"/>
    </source>
</evidence>
<evidence type="ECO:0000256" key="3">
    <source>
        <dbReference type="ARBA" id="ARBA00022490"/>
    </source>
</evidence>
<dbReference type="AlphaFoldDB" id="A0AAW8B2U1"/>
<evidence type="ECO:0000256" key="2">
    <source>
        <dbReference type="ARBA" id="ARBA00010393"/>
    </source>
</evidence>
<evidence type="ECO:0000256" key="5">
    <source>
        <dbReference type="ARBA" id="ARBA00022840"/>
    </source>
</evidence>
<evidence type="ECO:0000256" key="4">
    <source>
        <dbReference type="ARBA" id="ARBA00022741"/>
    </source>
</evidence>
<evidence type="ECO:0000256" key="6">
    <source>
        <dbReference type="ARBA" id="ARBA00039970"/>
    </source>
</evidence>
<accession>A0AAW8B2U1</accession>
<organism evidence="8 9">
    <name type="scientific">Porticoccus litoralis</name>
    <dbReference type="NCBI Taxonomy" id="434086"/>
    <lineage>
        <taxon>Bacteria</taxon>
        <taxon>Pseudomonadati</taxon>
        <taxon>Pseudomonadota</taxon>
        <taxon>Gammaproteobacteria</taxon>
        <taxon>Cellvibrionales</taxon>
        <taxon>Porticoccaceae</taxon>
        <taxon>Porticoccus</taxon>
    </lineage>
</organism>
<dbReference type="Pfam" id="PF02562">
    <property type="entry name" value="PhoH"/>
    <property type="match status" value="1"/>
</dbReference>
<dbReference type="GO" id="GO:0005524">
    <property type="term" value="F:ATP binding"/>
    <property type="evidence" value="ECO:0007669"/>
    <property type="project" value="UniProtKB-KW"/>
</dbReference>
<keyword evidence="3" id="KW-0963">Cytoplasm</keyword>
<dbReference type="FunFam" id="3.40.50.300:FF:000013">
    <property type="entry name" value="PhoH family ATPase"/>
    <property type="match status" value="1"/>
</dbReference>
<comment type="similarity">
    <text evidence="2">Belongs to the PhoH family.</text>
</comment>
<dbReference type="InterPro" id="IPR027417">
    <property type="entry name" value="P-loop_NTPase"/>
</dbReference>
<dbReference type="PANTHER" id="PTHR30473:SF1">
    <property type="entry name" value="PHOH-LIKE PROTEIN"/>
    <property type="match status" value="1"/>
</dbReference>
<reference evidence="8" key="2">
    <citation type="submission" date="2023-08" db="EMBL/GenBank/DDBJ databases">
        <authorList>
            <person name="Luo J."/>
        </authorList>
    </citation>
    <scope>NUCLEOTIDE SEQUENCE</scope>
    <source>
        <strain evidence="8">DSM 25064</strain>
    </source>
</reference>
<dbReference type="InterPro" id="IPR003714">
    <property type="entry name" value="PhoH"/>
</dbReference>
<sequence length="340" mass="37905">MNKLTAVHTITLEPSDTRRLATLCGQFDEHLKQIEQRLNIEIRNRGNVFALYGDNRTTQAAGKLLHNLYQETNSNGDLTPDQVHLAIQQSNTEMPMENYAANTPIHAPNGENVESFTVIRTKKGNIKPRGASQQKYVRAIQTHDINFGVGPAGTGKTYLAVACAVEALLRDEVERILLVRPAVEAGEKLGFLPGDLSQKVDPYLRPLYDALYEMLGVETVAKLIDRNVIEVAPLAYMRGRTLNNSYIILDESQNTTREQMKMFLTRIGFGSTAVITGDTSQIDLPRRSQSGLLHVCQVLKDVEDISFTFFGSKDVVRHPLVQQIVDAYDIHESEAGDEQP</sequence>
<keyword evidence="4" id="KW-0547">Nucleotide-binding</keyword>
<keyword evidence="9" id="KW-1185">Reference proteome</keyword>
<proteinExistence type="inferred from homology"/>
<dbReference type="InterPro" id="IPR051451">
    <property type="entry name" value="PhoH2-like"/>
</dbReference>
<dbReference type="PANTHER" id="PTHR30473">
    <property type="entry name" value="PROTEIN PHOH"/>
    <property type="match status" value="1"/>
</dbReference>
<reference evidence="8" key="1">
    <citation type="journal article" date="2010" name="Int. J. Syst. Evol. Microbiol.">
        <title>Porticoccus litoralis gen. nov., sp. nov., a gammaproteobacterium isolated from the Yellow Sea.</title>
        <authorList>
            <person name="Oh H.M."/>
            <person name="Kim H."/>
            <person name="Kim K.M."/>
            <person name="Min G.S."/>
            <person name="Cho J.C."/>
        </authorList>
    </citation>
    <scope>NUCLEOTIDE SEQUENCE</scope>
    <source>
        <strain evidence="8">DSM 25064</strain>
    </source>
</reference>
<feature type="domain" description="PhoH-like protein" evidence="7">
    <location>
        <begin position="126"/>
        <end position="329"/>
    </location>
</feature>
<protein>
    <recommendedName>
        <fullName evidence="6">PhoH-like protein</fullName>
    </recommendedName>
</protein>
<dbReference type="Gene3D" id="3.40.50.300">
    <property type="entry name" value="P-loop containing nucleotide triphosphate hydrolases"/>
    <property type="match status" value="1"/>
</dbReference>
<name>A0AAW8B2U1_9GAMM</name>
<dbReference type="EMBL" id="JAUUUU010000002">
    <property type="protein sequence ID" value="MDP1520208.1"/>
    <property type="molecule type" value="Genomic_DNA"/>
</dbReference>
<dbReference type="SUPFAM" id="SSF52540">
    <property type="entry name" value="P-loop containing nucleoside triphosphate hydrolases"/>
    <property type="match status" value="1"/>
</dbReference>
<comment type="subcellular location">
    <subcellularLocation>
        <location evidence="1">Cytoplasm</location>
    </subcellularLocation>
</comment>
<gene>
    <name evidence="8" type="ORF">Q8A57_04415</name>
</gene>
<keyword evidence="5" id="KW-0067">ATP-binding</keyword>
<dbReference type="Proteomes" id="UP001178354">
    <property type="component" value="Unassembled WGS sequence"/>
</dbReference>
<evidence type="ECO:0000259" key="7">
    <source>
        <dbReference type="Pfam" id="PF02562"/>
    </source>
</evidence>
<evidence type="ECO:0000313" key="8">
    <source>
        <dbReference type="EMBL" id="MDP1520208.1"/>
    </source>
</evidence>
<dbReference type="GO" id="GO:0005829">
    <property type="term" value="C:cytosol"/>
    <property type="evidence" value="ECO:0007669"/>
    <property type="project" value="TreeGrafter"/>
</dbReference>